<dbReference type="EMBL" id="LR134441">
    <property type="protein sequence ID" value="VEI00880.1"/>
    <property type="molecule type" value="Genomic_DNA"/>
</dbReference>
<name>A0A448NTS1_9FLAO</name>
<dbReference type="OrthoDB" id="1164152at2"/>
<feature type="chain" id="PRO_5019399301" evidence="2">
    <location>
        <begin position="19"/>
        <end position="1037"/>
    </location>
</feature>
<dbReference type="AlphaFoldDB" id="A0A448NTS1"/>
<evidence type="ECO:0000313" key="5">
    <source>
        <dbReference type="EMBL" id="VEI00880.1"/>
    </source>
</evidence>
<gene>
    <name evidence="4" type="ORF">HY04_07010</name>
    <name evidence="5" type="ORF">NCTC13489_02411</name>
</gene>
<evidence type="ECO:0000259" key="3">
    <source>
        <dbReference type="Pfam" id="PF18962"/>
    </source>
</evidence>
<evidence type="ECO:0000313" key="6">
    <source>
        <dbReference type="Proteomes" id="UP000028349"/>
    </source>
</evidence>
<dbReference type="Pfam" id="PF18962">
    <property type="entry name" value="Por_Secre_tail"/>
    <property type="match status" value="1"/>
</dbReference>
<dbReference type="STRING" id="266748.HY04_07010"/>
<keyword evidence="6" id="KW-1185">Reference proteome</keyword>
<sequence length="1037" mass="116042">MIKSQLFVFCFFANLLYAQTSNEAKAPNSYIYDIGLAESNNYGGIEIPVLKAYKMWASYEYLQTNGLPTPIPTGTQSGSLYWEDVPGLIQNVTIVPGADPSNAKLKVEINKGKGKGNAVVAFKVNGTIYWSWHIWVTDNPENGVFYQQATETDVDGNLINIQYMDRNLGATSNGFLDNQWQKSGGLMYEWGRKDPFPPLVYKDAYFYEISGEVGVLKHREVDAVNTIPVLVRPFNEIEKNIQYSVNNPITYIVNTEATGNWFSSSRYKVAAASPNYVNWDLWSDNAKGLNSNGNSSNAALKKESRSYELKSELDPCPSGWRIPSYYGRETMNNNLAFFGKKDWNNDDGNINLRQIFPNAINVNLDGIKVYPGLGMDFTNAQGGARNLGMLPVSGGYVYYPNSAAPNAPVGVIFQDNNANGGLWSSTFSYDGARIFSMISDPFRTNTNVGLHAIYNNQTNPTKAGNAVKCMRDPNLLKIGDFATQYFTSEKEDFVEGLDNPNSYVMFNNETSVRIPVNKAFSVYNQLLSDQEMLPYENLVVKVLWTSDTKLVTSLYLDEHPKDGRLSFIDVGVNPTIKGNAVISLHHENPNTPALWSWHIWATDGDPTENAVTYVTENPIPVSYNFVNATASKIPPMKTVFMDRNLGAESSSLESGKANGLHYQWGRKDPMPIFKDAYLDLVYVFTDDIPDFTPPFLSRGRNFNYNSLSAENFLRNHTELYQNYGSQNPIKHKKERENIIYSIKNPLMFMYQTGFGNIYDGGNHYGNDLTKVRDWISNDRSSADNRWGHADKKSPFDPCPEGWRVPDVTLTNLYSGSKGNSPWYNGYQNDAYGKSGVIQDQWHDISNFYSGSIAGTEGWKFENSLFPLGKYPKDGIRGEVGENEVFFDRSGVWTASMADYNTGYALAMQFQGNKMQTGTGVYPQAGMSVRCAKDEKRLLGAPAGKNVPYVGKDSKQTEPSLTIVNNEINLYPNPFKDQFNIQNKNAESVQLYDLSGKLVLTSKIIDGSVTAANLPNGLYIIKISMKDQSFVTKKLIKQ</sequence>
<dbReference type="InterPro" id="IPR026444">
    <property type="entry name" value="Secre_tail"/>
</dbReference>
<dbReference type="NCBIfam" id="TIGR04183">
    <property type="entry name" value="Por_Secre_tail"/>
    <property type="match status" value="1"/>
</dbReference>
<evidence type="ECO:0000256" key="1">
    <source>
        <dbReference type="ARBA" id="ARBA00022729"/>
    </source>
</evidence>
<proteinExistence type="predicted"/>
<dbReference type="RefSeq" id="WP_034718512.1">
    <property type="nucleotide sequence ID" value="NZ_FOIX01000001.1"/>
</dbReference>
<dbReference type="Proteomes" id="UP000028349">
    <property type="component" value="Unassembled WGS sequence"/>
</dbReference>
<evidence type="ECO:0000256" key="2">
    <source>
        <dbReference type="SAM" id="SignalP"/>
    </source>
</evidence>
<evidence type="ECO:0000313" key="4">
    <source>
        <dbReference type="EMBL" id="KEY18262.1"/>
    </source>
</evidence>
<protein>
    <submittedName>
        <fullName evidence="5">Por secretion system C-terminal sorting domain</fullName>
    </submittedName>
</protein>
<feature type="domain" description="Secretion system C-terminal sorting" evidence="3">
    <location>
        <begin position="969"/>
        <end position="1035"/>
    </location>
</feature>
<evidence type="ECO:0000313" key="7">
    <source>
        <dbReference type="Proteomes" id="UP000270036"/>
    </source>
</evidence>
<reference evidence="4 6" key="1">
    <citation type="submission" date="2014-07" db="EMBL/GenBank/DDBJ databases">
        <authorList>
            <person name="Pisani N.G."/>
            <person name="Newman J.D."/>
        </authorList>
    </citation>
    <scope>NUCLEOTIDE SEQUENCE [LARGE SCALE GENOMIC DNA]</scope>
    <source>
        <strain evidence="4 6">LMG 24720</strain>
    </source>
</reference>
<dbReference type="EMBL" id="JPEP01000002">
    <property type="protein sequence ID" value="KEY18262.1"/>
    <property type="molecule type" value="Genomic_DNA"/>
</dbReference>
<accession>A0A448NTS1</accession>
<dbReference type="KEGG" id="cant:NCTC13489_02411"/>
<keyword evidence="1 2" id="KW-0732">Signal</keyword>
<feature type="signal peptide" evidence="2">
    <location>
        <begin position="1"/>
        <end position="18"/>
    </location>
</feature>
<dbReference type="Proteomes" id="UP000270036">
    <property type="component" value="Chromosome"/>
</dbReference>
<reference evidence="5 7" key="2">
    <citation type="submission" date="2018-12" db="EMBL/GenBank/DDBJ databases">
        <authorList>
            <consortium name="Pathogen Informatics"/>
        </authorList>
    </citation>
    <scope>NUCLEOTIDE SEQUENCE [LARGE SCALE GENOMIC DNA]</scope>
    <source>
        <strain evidence="5 7">NCTC13489</strain>
    </source>
</reference>
<organism evidence="5 7">
    <name type="scientific">Kaistella antarctica</name>
    <dbReference type="NCBI Taxonomy" id="266748"/>
    <lineage>
        <taxon>Bacteria</taxon>
        <taxon>Pseudomonadati</taxon>
        <taxon>Bacteroidota</taxon>
        <taxon>Flavobacteriia</taxon>
        <taxon>Flavobacteriales</taxon>
        <taxon>Weeksellaceae</taxon>
        <taxon>Chryseobacterium group</taxon>
        <taxon>Kaistella</taxon>
    </lineage>
</organism>